<dbReference type="CDD" id="cd14473">
    <property type="entry name" value="FERM_B-lobe"/>
    <property type="match status" value="1"/>
</dbReference>
<sequence length="195" mass="22254">LQQVVLNGDLPCSKEEAAVLAGIQLRIEETWPSEEILKPLNEDVKDGFPKSLTHMSTRGMCTVTTVESEDREDQHSNRGRLLFHPQSSLTLLKIPKNSSILRQLLSANGNKPMTTSAINLQDCVPPLYYSTKNMVKSIKEQKRRLFHSPLYESEIQLKKLYIQTCKRLPCYGCQMFHVKELLRGKTKKKVGSRLK</sequence>
<organism evidence="2 3">
    <name type="scientific">Limulus polyphemus</name>
    <name type="common">Atlantic horseshoe crab</name>
    <dbReference type="NCBI Taxonomy" id="6850"/>
    <lineage>
        <taxon>Eukaryota</taxon>
        <taxon>Metazoa</taxon>
        <taxon>Ecdysozoa</taxon>
        <taxon>Arthropoda</taxon>
        <taxon>Chelicerata</taxon>
        <taxon>Merostomata</taxon>
        <taxon>Xiphosura</taxon>
        <taxon>Limulidae</taxon>
        <taxon>Limulus</taxon>
    </lineage>
</organism>
<dbReference type="GeneID" id="111083826"/>
<protein>
    <submittedName>
        <fullName evidence="3">Uncharacterized protein LOC111083826</fullName>
    </submittedName>
</protein>
<dbReference type="Proteomes" id="UP000694941">
    <property type="component" value="Unplaced"/>
</dbReference>
<dbReference type="PROSITE" id="PS50057">
    <property type="entry name" value="FERM_3"/>
    <property type="match status" value="1"/>
</dbReference>
<dbReference type="InterPro" id="IPR000299">
    <property type="entry name" value="FERM_domain"/>
</dbReference>
<evidence type="ECO:0000259" key="1">
    <source>
        <dbReference type="PROSITE" id="PS50057"/>
    </source>
</evidence>
<keyword evidence="2" id="KW-1185">Reference proteome</keyword>
<feature type="domain" description="FERM" evidence="1">
    <location>
        <begin position="1"/>
        <end position="195"/>
    </location>
</feature>
<dbReference type="SUPFAM" id="SSF47031">
    <property type="entry name" value="Second domain of FERM"/>
    <property type="match status" value="1"/>
</dbReference>
<evidence type="ECO:0000313" key="3">
    <source>
        <dbReference type="RefSeq" id="XP_022236231.1"/>
    </source>
</evidence>
<dbReference type="RefSeq" id="XP_022236231.1">
    <property type="nucleotide sequence ID" value="XM_022380523.1"/>
</dbReference>
<dbReference type="Pfam" id="PF00373">
    <property type="entry name" value="FERM_M"/>
    <property type="match status" value="1"/>
</dbReference>
<gene>
    <name evidence="3" type="primary">LOC111083826</name>
</gene>
<dbReference type="InterPro" id="IPR019748">
    <property type="entry name" value="FERM_central"/>
</dbReference>
<accession>A0ABM1RXX6</accession>
<dbReference type="InterPro" id="IPR035963">
    <property type="entry name" value="FERM_2"/>
</dbReference>
<evidence type="ECO:0000313" key="2">
    <source>
        <dbReference type="Proteomes" id="UP000694941"/>
    </source>
</evidence>
<reference evidence="3" key="1">
    <citation type="submission" date="2025-08" db="UniProtKB">
        <authorList>
            <consortium name="RefSeq"/>
        </authorList>
    </citation>
    <scope>IDENTIFICATION</scope>
    <source>
        <tissue evidence="3">Muscle</tissue>
    </source>
</reference>
<feature type="non-terminal residue" evidence="3">
    <location>
        <position position="1"/>
    </location>
</feature>
<proteinExistence type="predicted"/>
<name>A0ABM1RXX6_LIMPO</name>